<feature type="domain" description="NusG-like N-terminal" evidence="4">
    <location>
        <begin position="1"/>
        <end position="103"/>
    </location>
</feature>
<dbReference type="Pfam" id="PF02357">
    <property type="entry name" value="NusG"/>
    <property type="match status" value="1"/>
</dbReference>
<dbReference type="InterPro" id="IPR036735">
    <property type="entry name" value="NGN_dom_sf"/>
</dbReference>
<dbReference type="SUPFAM" id="SSF50104">
    <property type="entry name" value="Translation proteins SH3-like domain"/>
    <property type="match status" value="1"/>
</dbReference>
<proteinExistence type="predicted"/>
<dbReference type="InterPro" id="IPR006645">
    <property type="entry name" value="NGN-like_dom"/>
</dbReference>
<evidence type="ECO:0000259" key="4">
    <source>
        <dbReference type="SMART" id="SM00738"/>
    </source>
</evidence>
<keyword evidence="2" id="KW-0805">Transcription regulation</keyword>
<comment type="caution">
    <text evidence="5">The sequence shown here is derived from an EMBL/GenBank/DDBJ whole genome shotgun (WGS) entry which is preliminary data.</text>
</comment>
<organism evidence="5 6">
    <name type="scientific">Laedolimicola intestinihominis</name>
    <dbReference type="NCBI Taxonomy" id="3133166"/>
    <lineage>
        <taxon>Bacteria</taxon>
        <taxon>Bacillati</taxon>
        <taxon>Bacillota</taxon>
        <taxon>Clostridia</taxon>
        <taxon>Lachnospirales</taxon>
        <taxon>Lachnospiraceae</taxon>
        <taxon>Laedolimicola</taxon>
    </lineage>
</organism>
<dbReference type="SUPFAM" id="SSF82679">
    <property type="entry name" value="N-utilization substance G protein NusG, N-terminal domain"/>
    <property type="match status" value="1"/>
</dbReference>
<protein>
    <submittedName>
        <fullName evidence="5">Antiterminator LoaP</fullName>
    </submittedName>
</protein>
<name>A0ABV1FJD6_9FIRM</name>
<evidence type="ECO:0000256" key="3">
    <source>
        <dbReference type="ARBA" id="ARBA00023163"/>
    </source>
</evidence>
<keyword evidence="1" id="KW-0889">Transcription antitermination</keyword>
<dbReference type="PANTHER" id="PTHR30265:SF4">
    <property type="entry name" value="KOW MOTIF FAMILY PROTEIN, EXPRESSED"/>
    <property type="match status" value="1"/>
</dbReference>
<evidence type="ECO:0000256" key="1">
    <source>
        <dbReference type="ARBA" id="ARBA00022814"/>
    </source>
</evidence>
<dbReference type="Gene3D" id="2.30.30.30">
    <property type="match status" value="1"/>
</dbReference>
<dbReference type="InterPro" id="IPR047663">
    <property type="entry name" value="Transcription_antiterm_LoaP"/>
</dbReference>
<dbReference type="InterPro" id="IPR014722">
    <property type="entry name" value="Rib_uL2_dom2"/>
</dbReference>
<gene>
    <name evidence="5" type="primary">loaP</name>
    <name evidence="5" type="ORF">WMO29_11885</name>
</gene>
<keyword evidence="6" id="KW-1185">Reference proteome</keyword>
<sequence length="175" mass="20691">MWYVLQVPTGREDRLIEEIRSYRIQEYFEEVFAPRSVRKKKYRGKWQISEELLFPGYLFVISENPEELYQALKRIPRMTRILGTGEKWTAMTANDIETVRRLAAPHTSTHQGKWLMDFSEGYLKGDKIIVTEGPLQGMESHIRRIDRHKRLAWLDIDVLGESREIAVGLEIIRKE</sequence>
<keyword evidence="3" id="KW-0804">Transcription</keyword>
<evidence type="ECO:0000313" key="5">
    <source>
        <dbReference type="EMBL" id="MEQ2473177.1"/>
    </source>
</evidence>
<dbReference type="Proteomes" id="UP001438008">
    <property type="component" value="Unassembled WGS sequence"/>
</dbReference>
<dbReference type="SMART" id="SM00738">
    <property type="entry name" value="NGN"/>
    <property type="match status" value="1"/>
</dbReference>
<dbReference type="NCBIfam" id="NF033641">
    <property type="entry name" value="antiterm_LoaP"/>
    <property type="match status" value="1"/>
</dbReference>
<dbReference type="EMBL" id="JBBMFE010000011">
    <property type="protein sequence ID" value="MEQ2473177.1"/>
    <property type="molecule type" value="Genomic_DNA"/>
</dbReference>
<dbReference type="Gene3D" id="3.30.70.940">
    <property type="entry name" value="NusG, N-terminal domain"/>
    <property type="match status" value="1"/>
</dbReference>
<dbReference type="CDD" id="cd06091">
    <property type="entry name" value="KOW_NusG"/>
    <property type="match status" value="1"/>
</dbReference>
<dbReference type="InterPro" id="IPR043425">
    <property type="entry name" value="NusG-like"/>
</dbReference>
<evidence type="ECO:0000313" key="6">
    <source>
        <dbReference type="Proteomes" id="UP001438008"/>
    </source>
</evidence>
<dbReference type="PANTHER" id="PTHR30265">
    <property type="entry name" value="RHO-INTERACTING TRANSCRIPTION TERMINATION FACTOR NUSG"/>
    <property type="match status" value="1"/>
</dbReference>
<dbReference type="InterPro" id="IPR008991">
    <property type="entry name" value="Translation_prot_SH3-like_sf"/>
</dbReference>
<dbReference type="RefSeq" id="WP_349164942.1">
    <property type="nucleotide sequence ID" value="NZ_JBBMFE010000011.1"/>
</dbReference>
<evidence type="ECO:0000256" key="2">
    <source>
        <dbReference type="ARBA" id="ARBA00023015"/>
    </source>
</evidence>
<reference evidence="5 6" key="1">
    <citation type="submission" date="2024-03" db="EMBL/GenBank/DDBJ databases">
        <title>Human intestinal bacterial collection.</title>
        <authorList>
            <person name="Pauvert C."/>
            <person name="Hitch T.C.A."/>
            <person name="Clavel T."/>
        </authorList>
    </citation>
    <scope>NUCLEOTIDE SEQUENCE [LARGE SCALE GENOMIC DNA]</scope>
    <source>
        <strain evidence="5 6">CLA-AA-H132</strain>
    </source>
</reference>
<accession>A0ABV1FJD6</accession>